<gene>
    <name evidence="1" type="ORF">C1280_27110</name>
</gene>
<evidence type="ECO:0000313" key="1">
    <source>
        <dbReference type="EMBL" id="AWM40311.1"/>
    </source>
</evidence>
<protein>
    <submittedName>
        <fullName evidence="1">Uncharacterized protein</fullName>
    </submittedName>
</protein>
<keyword evidence="2" id="KW-1185">Reference proteome</keyword>
<name>A0A2Z3H5Z2_9BACT</name>
<organism evidence="1 2">
    <name type="scientific">Gemmata obscuriglobus</name>
    <dbReference type="NCBI Taxonomy" id="114"/>
    <lineage>
        <taxon>Bacteria</taxon>
        <taxon>Pseudomonadati</taxon>
        <taxon>Planctomycetota</taxon>
        <taxon>Planctomycetia</taxon>
        <taxon>Gemmatales</taxon>
        <taxon>Gemmataceae</taxon>
        <taxon>Gemmata</taxon>
    </lineage>
</organism>
<reference evidence="1 2" key="1">
    <citation type="submission" date="2018-01" db="EMBL/GenBank/DDBJ databases">
        <title>G. obscuriglobus.</title>
        <authorList>
            <person name="Franke J."/>
            <person name="Blomberg W."/>
            <person name="Selmecki A."/>
        </authorList>
    </citation>
    <scope>NUCLEOTIDE SEQUENCE [LARGE SCALE GENOMIC DNA]</scope>
    <source>
        <strain evidence="1 2">DSM 5831</strain>
    </source>
</reference>
<proteinExistence type="predicted"/>
<dbReference type="EMBL" id="CP025958">
    <property type="protein sequence ID" value="AWM40311.1"/>
    <property type="molecule type" value="Genomic_DNA"/>
</dbReference>
<sequence length="126" mass="12940">MPFTHSISLTWGAGGDLIGTAVSKTGGIEQNFSLGLGTVTHQLIDLEWAAAKLLAIFIVVDADCTLKLNSSGSPTDTIALKPGAPFCWVRDSGVAYPFVGTAGAVTAGYVTTAAATGIEIRTLLDL</sequence>
<evidence type="ECO:0000313" key="2">
    <source>
        <dbReference type="Proteomes" id="UP000245802"/>
    </source>
</evidence>
<dbReference type="Proteomes" id="UP000245802">
    <property type="component" value="Chromosome"/>
</dbReference>
<dbReference type="AlphaFoldDB" id="A0A2Z3H5Z2"/>
<accession>A0A2Z3H5Z2</accession>
<dbReference type="KEGG" id="gog:C1280_27110"/>
<dbReference type="RefSeq" id="WP_010040499.1">
    <property type="nucleotide sequence ID" value="NZ_CP025958.1"/>
</dbReference>
<dbReference type="OrthoDB" id="300772at2"/>